<dbReference type="Proteomes" id="UP000324326">
    <property type="component" value="Unassembled WGS sequence"/>
</dbReference>
<dbReference type="EMBL" id="QSND01000002">
    <property type="protein sequence ID" value="KAA6450392.1"/>
    <property type="molecule type" value="Genomic_DNA"/>
</dbReference>
<evidence type="ECO:0000313" key="2">
    <source>
        <dbReference type="Proteomes" id="UP000324326"/>
    </source>
</evidence>
<reference evidence="1 2" key="1">
    <citation type="submission" date="2018-08" db="EMBL/GenBank/DDBJ databases">
        <title>Bacillus phenotypic plasticity.</title>
        <authorList>
            <person name="Hurtado E."/>
        </authorList>
    </citation>
    <scope>NUCLEOTIDE SEQUENCE [LARGE SCALE GENOMIC DNA]</scope>
    <source>
        <strain evidence="1 2">427</strain>
    </source>
</reference>
<organism evidence="1 2">
    <name type="scientific">Bacillus swezeyi</name>
    <dbReference type="NCBI Taxonomy" id="1925020"/>
    <lineage>
        <taxon>Bacteria</taxon>
        <taxon>Bacillati</taxon>
        <taxon>Bacillota</taxon>
        <taxon>Bacilli</taxon>
        <taxon>Bacillales</taxon>
        <taxon>Bacillaceae</taxon>
        <taxon>Bacillus</taxon>
    </lineage>
</organism>
<evidence type="ECO:0000313" key="1">
    <source>
        <dbReference type="EMBL" id="KAA6450392.1"/>
    </source>
</evidence>
<gene>
    <name evidence="1" type="ORF">DX927_05805</name>
</gene>
<name>A0A5M8RX62_9BACI</name>
<accession>A0A5M8RX62</accession>
<protein>
    <submittedName>
        <fullName evidence="1">Uncharacterized protein</fullName>
    </submittedName>
</protein>
<proteinExistence type="predicted"/>
<dbReference type="AlphaFoldDB" id="A0A5M8RX62"/>
<comment type="caution">
    <text evidence="1">The sequence shown here is derived from an EMBL/GenBank/DDBJ whole genome shotgun (WGS) entry which is preliminary data.</text>
</comment>
<sequence length="214" mass="24944">MNMNNSKILKQLYDKFFVNEENQSDKTTITIYPKNSDGSINLDTGIKLKNSTDCNSWRLFEAQRDKEYELGTFNTKYLGLVALYIAVKGKFERIDVNEKTKEELRSIEGDLKKGQTILQNNLSKRYFSLNKDNEEKEGSINVYEEGGKYYIYYLSLMGEKIWITKARPMKSALVVTYNYGSMLEEFDRLIKISLSNLSVSLEEEEHLKRIYIGK</sequence>